<name>A0A919P8I8_9CELL</name>
<dbReference type="EMBL" id="BONO01000002">
    <property type="protein sequence ID" value="GIG35073.1"/>
    <property type="molecule type" value="Genomic_DNA"/>
</dbReference>
<organism evidence="4 5">
    <name type="scientific">Cellulomonas pakistanensis</name>
    <dbReference type="NCBI Taxonomy" id="992287"/>
    <lineage>
        <taxon>Bacteria</taxon>
        <taxon>Bacillati</taxon>
        <taxon>Actinomycetota</taxon>
        <taxon>Actinomycetes</taxon>
        <taxon>Micrococcales</taxon>
        <taxon>Cellulomonadaceae</taxon>
        <taxon>Cellulomonas</taxon>
    </lineage>
</organism>
<reference evidence="4" key="1">
    <citation type="submission" date="2021-01" db="EMBL/GenBank/DDBJ databases">
        <title>Whole genome shotgun sequence of Cellulomonas pakistanensis NBRC 110800.</title>
        <authorList>
            <person name="Komaki H."/>
            <person name="Tamura T."/>
        </authorList>
    </citation>
    <scope>NUCLEOTIDE SEQUENCE</scope>
    <source>
        <strain evidence="4">NBRC 110800</strain>
    </source>
</reference>
<feature type="region of interest" description="Disordered" evidence="1">
    <location>
        <begin position="336"/>
        <end position="378"/>
    </location>
</feature>
<feature type="domain" description="WYL" evidence="2">
    <location>
        <begin position="149"/>
        <end position="213"/>
    </location>
</feature>
<dbReference type="Pfam" id="PF13280">
    <property type="entry name" value="WYL"/>
    <property type="match status" value="1"/>
</dbReference>
<proteinExistence type="predicted"/>
<protein>
    <submittedName>
        <fullName evidence="4">Protein PafB</fullName>
    </submittedName>
</protein>
<evidence type="ECO:0000313" key="4">
    <source>
        <dbReference type="EMBL" id="GIG35073.1"/>
    </source>
</evidence>
<dbReference type="InterPro" id="IPR057727">
    <property type="entry name" value="WCX_dom"/>
</dbReference>
<evidence type="ECO:0000259" key="3">
    <source>
        <dbReference type="Pfam" id="PF25583"/>
    </source>
</evidence>
<dbReference type="PANTHER" id="PTHR34580">
    <property type="match status" value="1"/>
</dbReference>
<dbReference type="InterPro" id="IPR026881">
    <property type="entry name" value="WYL_dom"/>
</dbReference>
<dbReference type="PANTHER" id="PTHR34580:SF3">
    <property type="entry name" value="PROTEIN PAFB"/>
    <property type="match status" value="1"/>
</dbReference>
<accession>A0A919P8I8</accession>
<feature type="domain" description="WCX" evidence="3">
    <location>
        <begin position="246"/>
        <end position="325"/>
    </location>
</feature>
<gene>
    <name evidence="4" type="primary">pafB</name>
    <name evidence="4" type="ORF">Cpa01nite_04540</name>
</gene>
<dbReference type="Proteomes" id="UP000642125">
    <property type="component" value="Unassembled WGS sequence"/>
</dbReference>
<evidence type="ECO:0000259" key="2">
    <source>
        <dbReference type="Pfam" id="PF13280"/>
    </source>
</evidence>
<dbReference type="Pfam" id="PF25583">
    <property type="entry name" value="WCX"/>
    <property type="match status" value="1"/>
</dbReference>
<sequence>MPEQIHPAERLLNLVIALVHTPGRMTKEQIRRTVAGYGDAPSDESFERMFERDKDTLRDLGIPVATVTSAGHGDDIGYRIDQDAYALPPLELTSAELGALSLAAEFWQDRSVRADTSRALTKLRAVGAGAGSSDLAAGLAPRVRAGGDAFPPLLDAVQARQRVRFTYRAASTGEVRERLVEPWRLVARRGGWFLVGFDVDRGGTRSFRLSRIEGKVKAVGAAGAFPAPTPEQTESALRSWDVAEERTAVLALKPERAEALRARGVPAELPADASPVLRAAVADRDLVRVAYRATWELAEEVAGYGDAVLVADPPAMREAVLGLLQVAAVLDGGSAAGPDAAADPVASDTVASDPVVSDRGASASEPAAPADPEEARRG</sequence>
<evidence type="ECO:0000256" key="1">
    <source>
        <dbReference type="SAM" id="MobiDB-lite"/>
    </source>
</evidence>
<dbReference type="InterPro" id="IPR051534">
    <property type="entry name" value="CBASS_pafABC_assoc_protein"/>
</dbReference>
<comment type="caution">
    <text evidence="4">The sequence shown here is derived from an EMBL/GenBank/DDBJ whole genome shotgun (WGS) entry which is preliminary data.</text>
</comment>
<dbReference type="AlphaFoldDB" id="A0A919P8I8"/>
<feature type="compositionally biased region" description="Low complexity" evidence="1">
    <location>
        <begin position="361"/>
        <end position="370"/>
    </location>
</feature>
<feature type="compositionally biased region" description="Low complexity" evidence="1">
    <location>
        <begin position="336"/>
        <end position="353"/>
    </location>
</feature>
<keyword evidence="5" id="KW-1185">Reference proteome</keyword>
<dbReference type="PROSITE" id="PS52050">
    <property type="entry name" value="WYL"/>
    <property type="match status" value="1"/>
</dbReference>
<dbReference type="RefSeq" id="WP_203667104.1">
    <property type="nucleotide sequence ID" value="NZ_BONO01000002.1"/>
</dbReference>
<evidence type="ECO:0000313" key="5">
    <source>
        <dbReference type="Proteomes" id="UP000642125"/>
    </source>
</evidence>